<reference evidence="1" key="1">
    <citation type="journal article" date="2015" name="Nature">
        <title>Complex archaea that bridge the gap between prokaryotes and eukaryotes.</title>
        <authorList>
            <person name="Spang A."/>
            <person name="Saw J.H."/>
            <person name="Jorgensen S.L."/>
            <person name="Zaremba-Niedzwiedzka K."/>
            <person name="Martijn J."/>
            <person name="Lind A.E."/>
            <person name="van Eijk R."/>
            <person name="Schleper C."/>
            <person name="Guy L."/>
            <person name="Ettema T.J."/>
        </authorList>
    </citation>
    <scope>NUCLEOTIDE SEQUENCE</scope>
</reference>
<name>A0A0F9RHM0_9ZZZZ</name>
<accession>A0A0F9RHM0</accession>
<organism evidence="1">
    <name type="scientific">marine sediment metagenome</name>
    <dbReference type="NCBI Taxonomy" id="412755"/>
    <lineage>
        <taxon>unclassified sequences</taxon>
        <taxon>metagenomes</taxon>
        <taxon>ecological metagenomes</taxon>
    </lineage>
</organism>
<protein>
    <submittedName>
        <fullName evidence="1">Uncharacterized protein</fullName>
    </submittedName>
</protein>
<comment type="caution">
    <text evidence="1">The sequence shown here is derived from an EMBL/GenBank/DDBJ whole genome shotgun (WGS) entry which is preliminary data.</text>
</comment>
<dbReference type="EMBL" id="LAZR01001176">
    <property type="protein sequence ID" value="KKN49242.1"/>
    <property type="molecule type" value="Genomic_DNA"/>
</dbReference>
<proteinExistence type="predicted"/>
<evidence type="ECO:0000313" key="1">
    <source>
        <dbReference type="EMBL" id="KKN49242.1"/>
    </source>
</evidence>
<gene>
    <name evidence="1" type="ORF">LCGC14_0644700</name>
</gene>
<dbReference type="AlphaFoldDB" id="A0A0F9RHM0"/>
<sequence>MKAYTHGFAQKSQRQAIQYVQTTDAIFKPSRTQWDCWELDGSKLDDFSSRYKYILRTLIEGRYSLFIVAVDKSTGSFEHLGAFNILQGALALDQFYFSNKGSGYRVFKNIEGIDLEFSNEINAVMNLFKLYPLPFTRTVDRDSILNASFIRIIINIKKSYYKV</sequence>